<dbReference type="InterPro" id="IPR014014">
    <property type="entry name" value="RNA_helicase_DEAD_Q_motif"/>
</dbReference>
<dbReference type="GO" id="GO:0005524">
    <property type="term" value="F:ATP binding"/>
    <property type="evidence" value="ECO:0007669"/>
    <property type="project" value="UniProtKB-KW"/>
</dbReference>
<evidence type="ECO:0000313" key="11">
    <source>
        <dbReference type="EMBL" id="RAJ26722.1"/>
    </source>
</evidence>
<keyword evidence="12" id="KW-1185">Reference proteome</keyword>
<organism evidence="11 12">
    <name type="scientific">Gelidibacter algens</name>
    <dbReference type="NCBI Taxonomy" id="49280"/>
    <lineage>
        <taxon>Bacteria</taxon>
        <taxon>Pseudomonadati</taxon>
        <taxon>Bacteroidota</taxon>
        <taxon>Flavobacteriia</taxon>
        <taxon>Flavobacteriales</taxon>
        <taxon>Flavobacteriaceae</taxon>
        <taxon>Gelidibacter</taxon>
    </lineage>
</organism>
<dbReference type="SMART" id="SM00490">
    <property type="entry name" value="HELICc"/>
    <property type="match status" value="1"/>
</dbReference>
<dbReference type="PROSITE" id="PS00039">
    <property type="entry name" value="DEAD_ATP_HELICASE"/>
    <property type="match status" value="1"/>
</dbReference>
<comment type="similarity">
    <text evidence="5 7">Belongs to the DEAD box helicase family.</text>
</comment>
<dbReference type="PROSITE" id="PS51192">
    <property type="entry name" value="HELICASE_ATP_BIND_1"/>
    <property type="match status" value="1"/>
</dbReference>
<feature type="domain" description="Helicase ATP-binding" evidence="8">
    <location>
        <begin position="71"/>
        <end position="241"/>
    </location>
</feature>
<reference evidence="11 12" key="1">
    <citation type="submission" date="2018-06" db="EMBL/GenBank/DDBJ databases">
        <title>Genomic Encyclopedia of Archaeal and Bacterial Type Strains, Phase II (KMG-II): from individual species to whole genera.</title>
        <authorList>
            <person name="Goeker M."/>
        </authorList>
    </citation>
    <scope>NUCLEOTIDE SEQUENCE [LARGE SCALE GENOMIC DNA]</scope>
    <source>
        <strain evidence="11 12">DSM 12408</strain>
    </source>
</reference>
<name>A0A327SEA4_9FLAO</name>
<dbReference type="PANTHER" id="PTHR47959:SF1">
    <property type="entry name" value="ATP-DEPENDENT RNA HELICASE DBPA"/>
    <property type="match status" value="1"/>
</dbReference>
<proteinExistence type="inferred from homology"/>
<dbReference type="InterPro" id="IPR027417">
    <property type="entry name" value="P-loop_NTPase"/>
</dbReference>
<feature type="domain" description="Helicase C-terminal" evidence="9">
    <location>
        <begin position="266"/>
        <end position="420"/>
    </location>
</feature>
<evidence type="ECO:0000256" key="1">
    <source>
        <dbReference type="ARBA" id="ARBA00022741"/>
    </source>
</evidence>
<evidence type="ECO:0000313" key="12">
    <source>
        <dbReference type="Proteomes" id="UP000248987"/>
    </source>
</evidence>
<evidence type="ECO:0000256" key="5">
    <source>
        <dbReference type="ARBA" id="ARBA00038437"/>
    </source>
</evidence>
<dbReference type="InterPro" id="IPR011545">
    <property type="entry name" value="DEAD/DEAH_box_helicase_dom"/>
</dbReference>
<accession>A0A327SEA4</accession>
<dbReference type="Pfam" id="PF00271">
    <property type="entry name" value="Helicase_C"/>
    <property type="match status" value="1"/>
</dbReference>
<dbReference type="AlphaFoldDB" id="A0A327SEA4"/>
<dbReference type="SMART" id="SM00487">
    <property type="entry name" value="DEXDc"/>
    <property type="match status" value="1"/>
</dbReference>
<evidence type="ECO:0000256" key="4">
    <source>
        <dbReference type="ARBA" id="ARBA00022840"/>
    </source>
</evidence>
<gene>
    <name evidence="11" type="ORF">LX77_00977</name>
</gene>
<dbReference type="InterPro" id="IPR044742">
    <property type="entry name" value="DEAD/DEAH_RhlB"/>
</dbReference>
<dbReference type="GO" id="GO:0003676">
    <property type="term" value="F:nucleic acid binding"/>
    <property type="evidence" value="ECO:0007669"/>
    <property type="project" value="InterPro"/>
</dbReference>
<keyword evidence="3 7" id="KW-0347">Helicase</keyword>
<keyword evidence="4 7" id="KW-0067">ATP-binding</keyword>
<dbReference type="GO" id="GO:0005829">
    <property type="term" value="C:cytosol"/>
    <property type="evidence" value="ECO:0007669"/>
    <property type="project" value="TreeGrafter"/>
</dbReference>
<dbReference type="GO" id="GO:0003724">
    <property type="term" value="F:RNA helicase activity"/>
    <property type="evidence" value="ECO:0007669"/>
    <property type="project" value="InterPro"/>
</dbReference>
<dbReference type="PANTHER" id="PTHR47959">
    <property type="entry name" value="ATP-DEPENDENT RNA HELICASE RHLE-RELATED"/>
    <property type="match status" value="1"/>
</dbReference>
<sequence>MAIALQQSLVVIHFTFMEQRVLLPAKVCLYLHKIEFMSQQFSDLGINEPLQSSLADLQISSPTAIQEKTIPVVLNQKEDVVVLAKTGTGKTAAFGLPLLQLIDVTNTTVQVLILAPTRELGQQIYNNLVSFSTNSPDISIASLTGGSPIKPQIERLKTTTHIVVATPGRLVDLMKRGAIEIKSVHYLVLDEADEMISALKEEVDIILKDIPKSRRTFLFTATMPGAIKQLVQNYMSKHVVQIEADMATVGHQGIDHQYVVVEPIEKLEVLLHFLNSKEGERGIIFCKTKAAVNKLAKNLAINKFSSGALHGSLTQGIRDRIMGQFREGYIDILVATDLAARGIDVKEVSYVVNYHLPDTYEAYVHRSGRTARAGANGLSLTILQKEEVEDIADFENELGIVFNVFKKADAQSIEENNGLLWAKKIFKTKPNREVSEDFKSKIKTIFHHLTKEELVDKILANYLAQSTSEIPKPEVQKKIKRTNNYGQ</sequence>
<dbReference type="SUPFAM" id="SSF52540">
    <property type="entry name" value="P-loop containing nucleoside triphosphate hydrolases"/>
    <property type="match status" value="1"/>
</dbReference>
<keyword evidence="1 7" id="KW-0547">Nucleotide-binding</keyword>
<dbReference type="InterPro" id="IPR014001">
    <property type="entry name" value="Helicase_ATP-bd"/>
</dbReference>
<dbReference type="Pfam" id="PF00270">
    <property type="entry name" value="DEAD"/>
    <property type="match status" value="1"/>
</dbReference>
<evidence type="ECO:0000256" key="3">
    <source>
        <dbReference type="ARBA" id="ARBA00022806"/>
    </source>
</evidence>
<dbReference type="Gene3D" id="3.40.50.300">
    <property type="entry name" value="P-loop containing nucleotide triphosphate hydrolases"/>
    <property type="match status" value="2"/>
</dbReference>
<evidence type="ECO:0000256" key="7">
    <source>
        <dbReference type="RuleBase" id="RU000492"/>
    </source>
</evidence>
<feature type="domain" description="DEAD-box RNA helicase Q" evidence="10">
    <location>
        <begin position="39"/>
        <end position="67"/>
    </location>
</feature>
<evidence type="ECO:0000259" key="10">
    <source>
        <dbReference type="PROSITE" id="PS51195"/>
    </source>
</evidence>
<dbReference type="InterPro" id="IPR001650">
    <property type="entry name" value="Helicase_C-like"/>
</dbReference>
<dbReference type="CDD" id="cd18787">
    <property type="entry name" value="SF2_C_DEAD"/>
    <property type="match status" value="1"/>
</dbReference>
<comment type="caution">
    <text evidence="11">The sequence shown here is derived from an EMBL/GenBank/DDBJ whole genome shotgun (WGS) entry which is preliminary data.</text>
</comment>
<dbReference type="Proteomes" id="UP000248987">
    <property type="component" value="Unassembled WGS sequence"/>
</dbReference>
<evidence type="ECO:0000256" key="6">
    <source>
        <dbReference type="PROSITE-ProRule" id="PRU00552"/>
    </source>
</evidence>
<keyword evidence="2 7" id="KW-0378">Hydrolase</keyword>
<dbReference type="PROSITE" id="PS51194">
    <property type="entry name" value="HELICASE_CTER"/>
    <property type="match status" value="1"/>
</dbReference>
<feature type="short sequence motif" description="Q motif" evidence="6">
    <location>
        <begin position="39"/>
        <end position="67"/>
    </location>
</feature>
<evidence type="ECO:0000256" key="2">
    <source>
        <dbReference type="ARBA" id="ARBA00022801"/>
    </source>
</evidence>
<evidence type="ECO:0000259" key="8">
    <source>
        <dbReference type="PROSITE" id="PS51192"/>
    </source>
</evidence>
<evidence type="ECO:0000259" key="9">
    <source>
        <dbReference type="PROSITE" id="PS51194"/>
    </source>
</evidence>
<dbReference type="PROSITE" id="PS51195">
    <property type="entry name" value="Q_MOTIF"/>
    <property type="match status" value="1"/>
</dbReference>
<protein>
    <submittedName>
        <fullName evidence="11">ATP-dependent RNA helicase DeaD</fullName>
    </submittedName>
</protein>
<dbReference type="InterPro" id="IPR050079">
    <property type="entry name" value="DEAD_box_RNA_helicase"/>
</dbReference>
<dbReference type="EMBL" id="QLLQ01000002">
    <property type="protein sequence ID" value="RAJ26722.1"/>
    <property type="molecule type" value="Genomic_DNA"/>
</dbReference>
<dbReference type="InterPro" id="IPR000629">
    <property type="entry name" value="RNA-helicase_DEAD-box_CS"/>
</dbReference>
<dbReference type="GO" id="GO:0016787">
    <property type="term" value="F:hydrolase activity"/>
    <property type="evidence" value="ECO:0007669"/>
    <property type="project" value="UniProtKB-KW"/>
</dbReference>
<dbReference type="CDD" id="cd00268">
    <property type="entry name" value="DEADc"/>
    <property type="match status" value="1"/>
</dbReference>